<keyword evidence="4 5" id="KW-0472">Membrane</keyword>
<dbReference type="Proteomes" id="UP001589667">
    <property type="component" value="Unassembled WGS sequence"/>
</dbReference>
<feature type="transmembrane region" description="Helical" evidence="5">
    <location>
        <begin position="299"/>
        <end position="316"/>
    </location>
</feature>
<protein>
    <submittedName>
        <fullName evidence="7">MFS transporter</fullName>
    </submittedName>
</protein>
<feature type="transmembrane region" description="Helical" evidence="5">
    <location>
        <begin position="93"/>
        <end position="122"/>
    </location>
</feature>
<evidence type="ECO:0000313" key="8">
    <source>
        <dbReference type="Proteomes" id="UP001589667"/>
    </source>
</evidence>
<keyword evidence="2 5" id="KW-0812">Transmembrane</keyword>
<organism evidence="7 8">
    <name type="scientific">Agromyces lapidis</name>
    <dbReference type="NCBI Taxonomy" id="279574"/>
    <lineage>
        <taxon>Bacteria</taxon>
        <taxon>Bacillati</taxon>
        <taxon>Actinomycetota</taxon>
        <taxon>Actinomycetes</taxon>
        <taxon>Micrococcales</taxon>
        <taxon>Microbacteriaceae</taxon>
        <taxon>Agromyces</taxon>
    </lineage>
</organism>
<feature type="transmembrane region" description="Helical" evidence="5">
    <location>
        <begin position="389"/>
        <end position="408"/>
    </location>
</feature>
<feature type="domain" description="Major facilitator superfamily (MFS) profile" evidence="6">
    <location>
        <begin position="26"/>
        <end position="412"/>
    </location>
</feature>
<dbReference type="InterPro" id="IPR020846">
    <property type="entry name" value="MFS_dom"/>
</dbReference>
<name>A0ABV5SM61_9MICO</name>
<keyword evidence="3 5" id="KW-1133">Transmembrane helix</keyword>
<evidence type="ECO:0000256" key="5">
    <source>
        <dbReference type="SAM" id="Phobius"/>
    </source>
</evidence>
<comment type="caution">
    <text evidence="7">The sequence shown here is derived from an EMBL/GenBank/DDBJ whole genome shotgun (WGS) entry which is preliminary data.</text>
</comment>
<dbReference type="InterPro" id="IPR036259">
    <property type="entry name" value="MFS_trans_sf"/>
</dbReference>
<sequence>MYISFSNTPATGDGTRGGSGARVSATVVVLGVVSLLTDVSSESTAAVLPLYVTSVLGLGMIAFGFLDGLYQGVSALVRITGGWAADRSDQPKWIAFIGYGCSALARIALVFATGFGALLAVITADRIGKGIRTGPRDALISAASDPSDLGRSFGVHRMLDTVGAAAGPLIAFLILFLIPDGFSTVFVVSLAFAVMGVVLLGLAVPNLRPRADRAARTQAPRTPFRWRSLLAPELRRLLVVTGVLGLLTIGDGFLYLLLQARDGFAAEFFPLLYVGTNVVFLALAVPIGRLADRFGRTRVFVLGYVALLAAYLAAAAPSFGLASTLLCLVLLGVFYASTDGILAAIAAMVTPPEARATGIAAAQTVVALARLIASTGFGVLWYLLGPTTAVLVMACGLAVAIPVIAVLLRRKAGTTS</sequence>
<dbReference type="RefSeq" id="WP_157423019.1">
    <property type="nucleotide sequence ID" value="NZ_BAAANI010000006.1"/>
</dbReference>
<evidence type="ECO:0000256" key="1">
    <source>
        <dbReference type="ARBA" id="ARBA00004651"/>
    </source>
</evidence>
<dbReference type="SUPFAM" id="SSF103473">
    <property type="entry name" value="MFS general substrate transporter"/>
    <property type="match status" value="1"/>
</dbReference>
<evidence type="ECO:0000313" key="7">
    <source>
        <dbReference type="EMBL" id="MFB9641420.1"/>
    </source>
</evidence>
<dbReference type="CDD" id="cd17370">
    <property type="entry name" value="MFS_MJ1317_like"/>
    <property type="match status" value="1"/>
</dbReference>
<evidence type="ECO:0000256" key="2">
    <source>
        <dbReference type="ARBA" id="ARBA00022692"/>
    </source>
</evidence>
<dbReference type="EMBL" id="JBHMBL010000001">
    <property type="protein sequence ID" value="MFB9641420.1"/>
    <property type="molecule type" value="Genomic_DNA"/>
</dbReference>
<accession>A0ABV5SM61</accession>
<feature type="transmembrane region" description="Helical" evidence="5">
    <location>
        <begin position="359"/>
        <end position="383"/>
    </location>
</feature>
<dbReference type="Gene3D" id="1.20.1250.20">
    <property type="entry name" value="MFS general substrate transporter like domains"/>
    <property type="match status" value="1"/>
</dbReference>
<keyword evidence="8" id="KW-1185">Reference proteome</keyword>
<evidence type="ECO:0000256" key="3">
    <source>
        <dbReference type="ARBA" id="ARBA00022989"/>
    </source>
</evidence>
<dbReference type="PANTHER" id="PTHR23518:SF2">
    <property type="entry name" value="MAJOR FACILITATOR SUPERFAMILY TRANSPORTER"/>
    <property type="match status" value="1"/>
</dbReference>
<feature type="transmembrane region" description="Helical" evidence="5">
    <location>
        <begin position="184"/>
        <end position="204"/>
    </location>
</feature>
<dbReference type="Pfam" id="PF07690">
    <property type="entry name" value="MFS_1"/>
    <property type="match status" value="2"/>
</dbReference>
<feature type="transmembrane region" description="Helical" evidence="5">
    <location>
        <begin position="20"/>
        <end position="39"/>
    </location>
</feature>
<feature type="transmembrane region" description="Helical" evidence="5">
    <location>
        <begin position="237"/>
        <end position="258"/>
    </location>
</feature>
<dbReference type="PANTHER" id="PTHR23518">
    <property type="entry name" value="C-METHYLTRANSFERASE"/>
    <property type="match status" value="1"/>
</dbReference>
<reference evidence="7 8" key="1">
    <citation type="submission" date="2024-09" db="EMBL/GenBank/DDBJ databases">
        <authorList>
            <person name="Sun Q."/>
            <person name="Mori K."/>
        </authorList>
    </citation>
    <scope>NUCLEOTIDE SEQUENCE [LARGE SCALE GENOMIC DNA]</scope>
    <source>
        <strain evidence="7 8">JCM 14321</strain>
    </source>
</reference>
<feature type="transmembrane region" description="Helical" evidence="5">
    <location>
        <begin position="158"/>
        <end position="178"/>
    </location>
</feature>
<feature type="transmembrane region" description="Helical" evidence="5">
    <location>
        <begin position="322"/>
        <end position="347"/>
    </location>
</feature>
<proteinExistence type="predicted"/>
<comment type="subcellular location">
    <subcellularLocation>
        <location evidence="1">Cell membrane</location>
        <topology evidence="1">Multi-pass membrane protein</topology>
    </subcellularLocation>
</comment>
<evidence type="ECO:0000259" key="6">
    <source>
        <dbReference type="PROSITE" id="PS50850"/>
    </source>
</evidence>
<dbReference type="InterPro" id="IPR011701">
    <property type="entry name" value="MFS"/>
</dbReference>
<feature type="transmembrane region" description="Helical" evidence="5">
    <location>
        <begin position="46"/>
        <end position="66"/>
    </location>
</feature>
<evidence type="ECO:0000256" key="4">
    <source>
        <dbReference type="ARBA" id="ARBA00023136"/>
    </source>
</evidence>
<dbReference type="PROSITE" id="PS50850">
    <property type="entry name" value="MFS"/>
    <property type="match status" value="1"/>
</dbReference>
<gene>
    <name evidence="7" type="ORF">ACFFQV_03850</name>
</gene>
<feature type="transmembrane region" description="Helical" evidence="5">
    <location>
        <begin position="264"/>
        <end position="287"/>
    </location>
</feature>